<dbReference type="EMBL" id="MT142000">
    <property type="protein sequence ID" value="QJA73081.1"/>
    <property type="molecule type" value="Genomic_DNA"/>
</dbReference>
<evidence type="ECO:0000313" key="1">
    <source>
        <dbReference type="EMBL" id="QJA73081.1"/>
    </source>
</evidence>
<proteinExistence type="predicted"/>
<accession>A0A6M3JUY2</accession>
<gene>
    <name evidence="1" type="ORF">MM415A02497_0012</name>
</gene>
<reference evidence="1" key="1">
    <citation type="submission" date="2020-03" db="EMBL/GenBank/DDBJ databases">
        <title>The deep terrestrial virosphere.</title>
        <authorList>
            <person name="Holmfeldt K."/>
            <person name="Nilsson E."/>
            <person name="Simone D."/>
            <person name="Lopez-Fernandez M."/>
            <person name="Wu X."/>
            <person name="de Brujin I."/>
            <person name="Lundin D."/>
            <person name="Andersson A."/>
            <person name="Bertilsson S."/>
            <person name="Dopson M."/>
        </authorList>
    </citation>
    <scope>NUCLEOTIDE SEQUENCE</scope>
    <source>
        <strain evidence="1">MM415A02497</strain>
    </source>
</reference>
<dbReference type="AlphaFoldDB" id="A0A6M3JUY2"/>
<evidence type="ECO:0008006" key="2">
    <source>
        <dbReference type="Google" id="ProtNLM"/>
    </source>
</evidence>
<organism evidence="1">
    <name type="scientific">viral metagenome</name>
    <dbReference type="NCBI Taxonomy" id="1070528"/>
    <lineage>
        <taxon>unclassified sequences</taxon>
        <taxon>metagenomes</taxon>
        <taxon>organismal metagenomes</taxon>
    </lineage>
</organism>
<name>A0A6M3JUY2_9ZZZZ</name>
<protein>
    <recommendedName>
        <fullName evidence="2">ASCH domain-containing protein</fullName>
    </recommendedName>
</protein>
<sequence length="228" mass="26559">MKGILFKSDMIKAIVEGRKTVTRRVMKPQPLAKCQYGEHIFEGKIIDWIGYKHEGKTAFYCRKCGDGLKLIDEWSGHGRLPKYQVGDTVYIKEAICRIPKIYDETTGYHTEAIYRLDSSFVTGVNWCWKRDILTGMFLSEALARYFIEILDVKVQRLQEITEDEAIVEGVKEYEPDDFPICGATYGLYKDRFSHLWNSINKPPYDWQSNPWVWVYSFKLADKGAENVK</sequence>